<keyword evidence="3" id="KW-0520">NAD</keyword>
<feature type="binding site" evidence="4">
    <location>
        <position position="169"/>
    </location>
    <ligand>
        <name>Zn(2+)</name>
        <dbReference type="ChEBI" id="CHEBI:29105"/>
    </ligand>
</feature>
<sequence length="285" mass="32685">MSWGEDVNGDHWKGDHMDREILERMKTMVEESRYTVALCGSGMMEEVGLKGLKREDRAYEIEEKYGASPEELFNIACYSRHPERFFQFYREEILKQEMQISPAVYELAAMERAGKLQCLVTINLHDAPIKAGVKHAICLHGSVYHNRCPRCGRQYGVDYMINSVPVPLCQDCHAVIRPGVSLFGEMVDSHSMSRTAQEISRADLLLLLGTSLRSDVYSQYIRYFKGSGLIMIHRLPRPLDEKADLVVYDMPQNVLPGLGYLERERNRQLLKSRLRVLENPEAQNG</sequence>
<dbReference type="Gene3D" id="3.40.50.1220">
    <property type="entry name" value="TPP-binding domain"/>
    <property type="match status" value="1"/>
</dbReference>
<dbReference type="GO" id="GO:0017136">
    <property type="term" value="F:histone deacetylase activity, NAD-dependent"/>
    <property type="evidence" value="ECO:0007669"/>
    <property type="project" value="TreeGrafter"/>
</dbReference>
<feature type="binding site" evidence="4">
    <location>
        <position position="151"/>
    </location>
    <ligand>
        <name>Zn(2+)</name>
        <dbReference type="ChEBI" id="CHEBI:29105"/>
    </ligand>
</feature>
<evidence type="ECO:0000313" key="6">
    <source>
        <dbReference type="EMBL" id="EEG55547.1"/>
    </source>
</evidence>
<accession>C0CZD4</accession>
<gene>
    <name evidence="6" type="ORF">CLOSTASPAR_02361</name>
</gene>
<dbReference type="InterPro" id="IPR029035">
    <property type="entry name" value="DHS-like_NAD/FAD-binding_dom"/>
</dbReference>
<dbReference type="HOGENOM" id="CLU_023643_3_0_9"/>
<feature type="binding site" evidence="4">
    <location>
        <position position="148"/>
    </location>
    <ligand>
        <name>Zn(2+)</name>
        <dbReference type="ChEBI" id="CHEBI:29105"/>
    </ligand>
</feature>
<dbReference type="PANTHER" id="PTHR11085:SF10">
    <property type="entry name" value="NAD-DEPENDENT PROTEIN DEACYLASE SIRTUIN-5, MITOCHONDRIAL-RELATED"/>
    <property type="match status" value="1"/>
</dbReference>
<dbReference type="SUPFAM" id="SSF52467">
    <property type="entry name" value="DHS-like NAD/FAD-binding domain"/>
    <property type="match status" value="1"/>
</dbReference>
<reference evidence="6 7" key="1">
    <citation type="submission" date="2009-01" db="EMBL/GenBank/DDBJ databases">
        <authorList>
            <person name="Fulton L."/>
            <person name="Clifton S."/>
            <person name="Fulton B."/>
            <person name="Xu J."/>
            <person name="Minx P."/>
            <person name="Pepin K.H."/>
            <person name="Johnson M."/>
            <person name="Bhonagiri V."/>
            <person name="Nash W.E."/>
            <person name="Mardis E.R."/>
            <person name="Wilson R.K."/>
        </authorList>
    </citation>
    <scope>NUCLEOTIDE SEQUENCE [LARGE SCALE GENOMIC DNA]</scope>
    <source>
        <strain evidence="6 7">DSM 15981</strain>
    </source>
</reference>
<evidence type="ECO:0000259" key="5">
    <source>
        <dbReference type="PROSITE" id="PS50305"/>
    </source>
</evidence>
<proteinExistence type="predicted"/>
<dbReference type="AlphaFoldDB" id="C0CZD4"/>
<keyword evidence="2" id="KW-0808">Transferase</keyword>
<dbReference type="PANTHER" id="PTHR11085">
    <property type="entry name" value="NAD-DEPENDENT PROTEIN DEACYLASE SIRTUIN-5, MITOCHONDRIAL-RELATED"/>
    <property type="match status" value="1"/>
</dbReference>
<organism evidence="6 7">
    <name type="scientific">[Clostridium] asparagiforme DSM 15981</name>
    <dbReference type="NCBI Taxonomy" id="518636"/>
    <lineage>
        <taxon>Bacteria</taxon>
        <taxon>Bacillati</taxon>
        <taxon>Bacillota</taxon>
        <taxon>Clostridia</taxon>
        <taxon>Lachnospirales</taxon>
        <taxon>Lachnospiraceae</taxon>
        <taxon>Enterocloster</taxon>
    </lineage>
</organism>
<keyword evidence="4" id="KW-0862">Zinc</keyword>
<name>C0CZD4_9FIRM</name>
<comment type="caution">
    <text evidence="6">The sequence shown here is derived from an EMBL/GenBank/DDBJ whole genome shotgun (WGS) entry which is preliminary data.</text>
</comment>
<evidence type="ECO:0000256" key="2">
    <source>
        <dbReference type="ARBA" id="ARBA00022679"/>
    </source>
</evidence>
<reference evidence="6 7" key="2">
    <citation type="submission" date="2009-02" db="EMBL/GenBank/DDBJ databases">
        <title>Draft genome sequence of Clostridium asparagiforme (DSM 15981).</title>
        <authorList>
            <person name="Sudarsanam P."/>
            <person name="Ley R."/>
            <person name="Guruge J."/>
            <person name="Turnbaugh P.J."/>
            <person name="Mahowald M."/>
            <person name="Liep D."/>
            <person name="Gordon J."/>
        </authorList>
    </citation>
    <scope>NUCLEOTIDE SEQUENCE [LARGE SCALE GENOMIC DNA]</scope>
    <source>
        <strain evidence="6 7">DSM 15981</strain>
    </source>
</reference>
<dbReference type="InterPro" id="IPR026591">
    <property type="entry name" value="Sirtuin_cat_small_dom_sf"/>
</dbReference>
<keyword evidence="7" id="KW-1185">Reference proteome</keyword>
<dbReference type="EC" id="2.3.1.286" evidence="1"/>
<dbReference type="Proteomes" id="UP000004756">
    <property type="component" value="Unassembled WGS sequence"/>
</dbReference>
<dbReference type="GO" id="GO:0046872">
    <property type="term" value="F:metal ion binding"/>
    <property type="evidence" value="ECO:0007669"/>
    <property type="project" value="UniProtKB-KW"/>
</dbReference>
<dbReference type="InterPro" id="IPR003000">
    <property type="entry name" value="Sirtuin"/>
</dbReference>
<evidence type="ECO:0000256" key="4">
    <source>
        <dbReference type="PROSITE-ProRule" id="PRU00236"/>
    </source>
</evidence>
<dbReference type="GO" id="GO:0070403">
    <property type="term" value="F:NAD+ binding"/>
    <property type="evidence" value="ECO:0007669"/>
    <property type="project" value="InterPro"/>
</dbReference>
<protein>
    <recommendedName>
        <fullName evidence="1">protein acetyllysine N-acetyltransferase</fullName>
        <ecNumber evidence="1">2.3.1.286</ecNumber>
    </recommendedName>
</protein>
<dbReference type="InterPro" id="IPR050134">
    <property type="entry name" value="NAD-dep_sirtuin_deacylases"/>
</dbReference>
<dbReference type="PROSITE" id="PS50305">
    <property type="entry name" value="SIRTUIN"/>
    <property type="match status" value="1"/>
</dbReference>
<dbReference type="Gene3D" id="3.30.1600.10">
    <property type="entry name" value="SIR2/SIRT2 'Small Domain"/>
    <property type="match status" value="1"/>
</dbReference>
<feature type="active site" description="Proton acceptor" evidence="4">
    <location>
        <position position="140"/>
    </location>
</feature>
<evidence type="ECO:0000256" key="3">
    <source>
        <dbReference type="ARBA" id="ARBA00023027"/>
    </source>
</evidence>
<feature type="domain" description="Deacetylase sirtuin-type" evidence="5">
    <location>
        <begin position="14"/>
        <end position="272"/>
    </location>
</feature>
<keyword evidence="4" id="KW-0479">Metal-binding</keyword>
<evidence type="ECO:0000256" key="1">
    <source>
        <dbReference type="ARBA" id="ARBA00012928"/>
    </source>
</evidence>
<dbReference type="InterPro" id="IPR026590">
    <property type="entry name" value="Ssirtuin_cat_dom"/>
</dbReference>
<dbReference type="EMBL" id="ACCJ01000140">
    <property type="protein sequence ID" value="EEG55547.1"/>
    <property type="molecule type" value="Genomic_DNA"/>
</dbReference>
<evidence type="ECO:0000313" key="7">
    <source>
        <dbReference type="Proteomes" id="UP000004756"/>
    </source>
</evidence>
<dbReference type="Pfam" id="PF02146">
    <property type="entry name" value="SIR2"/>
    <property type="match status" value="1"/>
</dbReference>
<feature type="binding site" evidence="4">
    <location>
        <position position="172"/>
    </location>
    <ligand>
        <name>Zn(2+)</name>
        <dbReference type="ChEBI" id="CHEBI:29105"/>
    </ligand>
</feature>